<dbReference type="SUPFAM" id="SSF54611">
    <property type="entry name" value="SecB-like"/>
    <property type="match status" value="1"/>
</dbReference>
<keyword evidence="2" id="KW-1185">Reference proteome</keyword>
<dbReference type="Proteomes" id="UP001240236">
    <property type="component" value="Unassembled WGS sequence"/>
</dbReference>
<comment type="caution">
    <text evidence="1">The sequence shown here is derived from an EMBL/GenBank/DDBJ whole genome shotgun (WGS) entry which is preliminary data.</text>
</comment>
<dbReference type="AlphaFoldDB" id="A0AAE3W041"/>
<dbReference type="InterPro" id="IPR035958">
    <property type="entry name" value="SecB-like_sf"/>
</dbReference>
<reference evidence="1 2" key="1">
    <citation type="submission" date="2023-07" db="EMBL/GenBank/DDBJ databases">
        <title>Sequencing the genomes of 1000 actinobacteria strains.</title>
        <authorList>
            <person name="Klenk H.-P."/>
        </authorList>
    </citation>
    <scope>NUCLEOTIDE SEQUENCE [LARGE SCALE GENOMIC DNA]</scope>
    <source>
        <strain evidence="1 2">DSM 44709</strain>
    </source>
</reference>
<evidence type="ECO:0000313" key="2">
    <source>
        <dbReference type="Proteomes" id="UP001240236"/>
    </source>
</evidence>
<sequence>MGDTSVSARSVLDTVELAEVVVQSFNASLKRLAKVEGLQFALGTAWALKDDEEGILCRFVARCSLFDVEMDDENADDDEFSDGHLLARLQCVIVCEYEVPSGSWTEVQGCAREEIAVFAQKVALPTAFPYVREAISSMSTRLGFPRITLGNLRDANMSFTSRSF</sequence>
<protein>
    <submittedName>
        <fullName evidence="1">Uncharacterized protein</fullName>
    </submittedName>
</protein>
<dbReference type="Gene3D" id="3.10.420.10">
    <property type="entry name" value="SecB-like"/>
    <property type="match status" value="1"/>
</dbReference>
<dbReference type="EMBL" id="JAUSUZ010000001">
    <property type="protein sequence ID" value="MDQ0366359.1"/>
    <property type="molecule type" value="Genomic_DNA"/>
</dbReference>
<proteinExistence type="predicted"/>
<accession>A0AAE3W041</accession>
<organism evidence="1 2">
    <name type="scientific">Catenuloplanes indicus</name>
    <dbReference type="NCBI Taxonomy" id="137267"/>
    <lineage>
        <taxon>Bacteria</taxon>
        <taxon>Bacillati</taxon>
        <taxon>Actinomycetota</taxon>
        <taxon>Actinomycetes</taxon>
        <taxon>Micromonosporales</taxon>
        <taxon>Micromonosporaceae</taxon>
        <taxon>Catenuloplanes</taxon>
    </lineage>
</organism>
<dbReference type="RefSeq" id="WP_307239628.1">
    <property type="nucleotide sequence ID" value="NZ_JAUSUZ010000001.1"/>
</dbReference>
<gene>
    <name evidence="1" type="ORF">J2S42_003028</name>
</gene>
<name>A0AAE3W041_9ACTN</name>
<evidence type="ECO:0000313" key="1">
    <source>
        <dbReference type="EMBL" id="MDQ0366359.1"/>
    </source>
</evidence>